<evidence type="ECO:0000313" key="3">
    <source>
        <dbReference type="EMBL" id="MFB9519442.1"/>
    </source>
</evidence>
<keyword evidence="4" id="KW-1185">Reference proteome</keyword>
<dbReference type="InterPro" id="IPR050491">
    <property type="entry name" value="AmpC-like"/>
</dbReference>
<dbReference type="EMBL" id="JBHMCR010000004">
    <property type="protein sequence ID" value="MFB9519442.1"/>
    <property type="molecule type" value="Genomic_DNA"/>
</dbReference>
<feature type="domain" description="DUF7586" evidence="2">
    <location>
        <begin position="372"/>
        <end position="457"/>
    </location>
</feature>
<evidence type="ECO:0000259" key="2">
    <source>
        <dbReference type="Pfam" id="PF24491"/>
    </source>
</evidence>
<dbReference type="InterPro" id="IPR012338">
    <property type="entry name" value="Beta-lactam/transpept-like"/>
</dbReference>
<dbReference type="Gene3D" id="3.40.710.10">
    <property type="entry name" value="DD-peptidase/beta-lactamase superfamily"/>
    <property type="match status" value="1"/>
</dbReference>
<dbReference type="SUPFAM" id="SSF56601">
    <property type="entry name" value="beta-lactamase/transpeptidase-like"/>
    <property type="match status" value="1"/>
</dbReference>
<evidence type="ECO:0000313" key="4">
    <source>
        <dbReference type="Proteomes" id="UP001589718"/>
    </source>
</evidence>
<gene>
    <name evidence="3" type="ORF">ACFFTU_05745</name>
</gene>
<dbReference type="Pfam" id="PF24491">
    <property type="entry name" value="DUF7586"/>
    <property type="match status" value="1"/>
</dbReference>
<accession>A0ABV5P8C0</accession>
<keyword evidence="3" id="KW-0378">Hydrolase</keyword>
<dbReference type="InterPro" id="IPR001466">
    <property type="entry name" value="Beta-lactam-related"/>
</dbReference>
<proteinExistence type="predicted"/>
<comment type="caution">
    <text evidence="3">The sequence shown here is derived from an EMBL/GenBank/DDBJ whole genome shotgun (WGS) entry which is preliminary data.</text>
</comment>
<reference evidence="3 4" key="1">
    <citation type="submission" date="2024-09" db="EMBL/GenBank/DDBJ databases">
        <authorList>
            <person name="Sun Q."/>
            <person name="Mori K."/>
        </authorList>
    </citation>
    <scope>NUCLEOTIDE SEQUENCE [LARGE SCALE GENOMIC DNA]</scope>
    <source>
        <strain evidence="3 4">JCM 4362</strain>
    </source>
</reference>
<dbReference type="EC" id="3.-.-.-" evidence="3"/>
<feature type="domain" description="Beta-lactamase-related" evidence="1">
    <location>
        <begin position="31"/>
        <end position="350"/>
    </location>
</feature>
<dbReference type="Proteomes" id="UP001589718">
    <property type="component" value="Unassembled WGS sequence"/>
</dbReference>
<dbReference type="PANTHER" id="PTHR46825">
    <property type="entry name" value="D-ALANYL-D-ALANINE-CARBOXYPEPTIDASE/ENDOPEPTIDASE AMPH"/>
    <property type="match status" value="1"/>
</dbReference>
<dbReference type="RefSeq" id="WP_345220851.1">
    <property type="nucleotide sequence ID" value="NZ_BAAAXE010000013.1"/>
</dbReference>
<dbReference type="InterPro" id="IPR056008">
    <property type="entry name" value="DUF7586"/>
</dbReference>
<dbReference type="Pfam" id="PF00144">
    <property type="entry name" value="Beta-lactamase"/>
    <property type="match status" value="1"/>
</dbReference>
<evidence type="ECO:0000259" key="1">
    <source>
        <dbReference type="Pfam" id="PF00144"/>
    </source>
</evidence>
<protein>
    <submittedName>
        <fullName evidence="3">Serine hydrolase domain-containing protein</fullName>
        <ecNumber evidence="3">3.-.-.-</ecNumber>
    </submittedName>
</protein>
<dbReference type="PANTHER" id="PTHR46825:SF7">
    <property type="entry name" value="D-ALANYL-D-ALANINE CARBOXYPEPTIDASE"/>
    <property type="match status" value="1"/>
</dbReference>
<organism evidence="3 4">
    <name type="scientific">Streptomyces cremeus</name>
    <dbReference type="NCBI Taxonomy" id="66881"/>
    <lineage>
        <taxon>Bacteria</taxon>
        <taxon>Bacillati</taxon>
        <taxon>Actinomycetota</taxon>
        <taxon>Actinomycetes</taxon>
        <taxon>Kitasatosporales</taxon>
        <taxon>Streptomycetaceae</taxon>
        <taxon>Streptomyces</taxon>
    </lineage>
</organism>
<dbReference type="GO" id="GO:0016787">
    <property type="term" value="F:hydrolase activity"/>
    <property type="evidence" value="ECO:0007669"/>
    <property type="project" value="UniProtKB-KW"/>
</dbReference>
<sequence length="479" mass="50275">MTPSADTAPGSPDHESCDLLASTRRSLLRSVAASQAEGRAPALVAAVLRDGRVVWSGVRGTDVDGRAPGEEDQYRIGSITKTFTAVLVMRLRDEGLVGLADPLEKYVPDTGVGDVTIRQLLGHTAGLAAETPGQWWERTPGTLRPDLADVLAADGKPDGARPHEAGRIFHYSNPGYTLLGALVEAVRGMPWAEAVRREITEPLGLTRTSAQPEAPYAEGWAVHPWADVLIPEPVEDLGLMAPAGQLWSTAGDLCRFGAFLLHGDDRVLCADSVREMRVPAAPLEAGNWSGTYGLGVQVIRAGGRELVGHGGSLPGYVAALWVDPAAGVAAAALANATSGPATGALAAELAITVAEAEPGIPEPWRPLPEGQVDQTLLELTGAWYWGTLAHGLRLTGDGGLSLGKLDGSAGRTSRFRARPDGTWVGLDGYYAGETLRVVRRPDGTVSHLDVASFVFTRQAYDPGAPVPGGVDARGWRGIG</sequence>
<name>A0ABV5P8C0_STRCM</name>